<feature type="transmembrane region" description="Helical" evidence="1">
    <location>
        <begin position="38"/>
        <end position="62"/>
    </location>
</feature>
<keyword evidence="1" id="KW-0812">Transmembrane</keyword>
<dbReference type="EMBL" id="MHMW01000028">
    <property type="protein sequence ID" value="OGZ33659.1"/>
    <property type="molecule type" value="Genomic_DNA"/>
</dbReference>
<keyword evidence="1" id="KW-0472">Membrane</keyword>
<keyword evidence="1" id="KW-1133">Transmembrane helix</keyword>
<evidence type="ECO:0000256" key="1">
    <source>
        <dbReference type="SAM" id="Phobius"/>
    </source>
</evidence>
<evidence type="ECO:0000313" key="3">
    <source>
        <dbReference type="Proteomes" id="UP000179099"/>
    </source>
</evidence>
<accession>A0A1G2F6J5</accession>
<organism evidence="2 3">
    <name type="scientific">Candidatus Portnoybacteria bacterium RBG_19FT_COMBO_36_7</name>
    <dbReference type="NCBI Taxonomy" id="1801992"/>
    <lineage>
        <taxon>Bacteria</taxon>
        <taxon>Candidatus Portnoyibacteriota</taxon>
    </lineage>
</organism>
<dbReference type="AlphaFoldDB" id="A0A1G2F6J5"/>
<protein>
    <submittedName>
        <fullName evidence="2">Uncharacterized protein</fullName>
    </submittedName>
</protein>
<gene>
    <name evidence="2" type="ORF">A2Y98_01865</name>
</gene>
<sequence length="64" mass="7100">MYIYIIAGLILLGIGIWSLAAGKTIGLYGMIESRSSPFYWIITIVCLGLGILNIVLGFRIFFKD</sequence>
<name>A0A1G2F6J5_9BACT</name>
<reference evidence="2 3" key="1">
    <citation type="journal article" date="2016" name="Nat. Commun.">
        <title>Thousands of microbial genomes shed light on interconnected biogeochemical processes in an aquifer system.</title>
        <authorList>
            <person name="Anantharaman K."/>
            <person name="Brown C.T."/>
            <person name="Hug L.A."/>
            <person name="Sharon I."/>
            <person name="Castelle C.J."/>
            <person name="Probst A.J."/>
            <person name="Thomas B.C."/>
            <person name="Singh A."/>
            <person name="Wilkins M.J."/>
            <person name="Karaoz U."/>
            <person name="Brodie E.L."/>
            <person name="Williams K.H."/>
            <person name="Hubbard S.S."/>
            <person name="Banfield J.F."/>
        </authorList>
    </citation>
    <scope>NUCLEOTIDE SEQUENCE [LARGE SCALE GENOMIC DNA]</scope>
</reference>
<proteinExistence type="predicted"/>
<dbReference type="STRING" id="1801992.A2Y98_01865"/>
<dbReference type="Proteomes" id="UP000179099">
    <property type="component" value="Unassembled WGS sequence"/>
</dbReference>
<comment type="caution">
    <text evidence="2">The sequence shown here is derived from an EMBL/GenBank/DDBJ whole genome shotgun (WGS) entry which is preliminary data.</text>
</comment>
<evidence type="ECO:0000313" key="2">
    <source>
        <dbReference type="EMBL" id="OGZ33659.1"/>
    </source>
</evidence>